<name>A0ABV3P3D1_9ACTN</name>
<keyword evidence="1" id="KW-0812">Transmembrane</keyword>
<organism evidence="2 3">
    <name type="scientific">Kineococcus endophyticus</name>
    <dbReference type="NCBI Taxonomy" id="1181883"/>
    <lineage>
        <taxon>Bacteria</taxon>
        <taxon>Bacillati</taxon>
        <taxon>Actinomycetota</taxon>
        <taxon>Actinomycetes</taxon>
        <taxon>Kineosporiales</taxon>
        <taxon>Kineosporiaceae</taxon>
        <taxon>Kineococcus</taxon>
    </lineage>
</organism>
<dbReference type="RefSeq" id="WP_367636738.1">
    <property type="nucleotide sequence ID" value="NZ_JBFNQN010000003.1"/>
</dbReference>
<gene>
    <name evidence="2" type="ORF">AB1207_05165</name>
</gene>
<comment type="caution">
    <text evidence="2">The sequence shown here is derived from an EMBL/GenBank/DDBJ whole genome shotgun (WGS) entry which is preliminary data.</text>
</comment>
<reference evidence="2 3" key="1">
    <citation type="submission" date="2024-07" db="EMBL/GenBank/DDBJ databases">
        <authorList>
            <person name="Thanompreechachai J."/>
            <person name="Duangmal K."/>
        </authorList>
    </citation>
    <scope>NUCLEOTIDE SEQUENCE [LARGE SCALE GENOMIC DNA]</scope>
    <source>
        <strain evidence="2 3">KCTC 19886</strain>
    </source>
</reference>
<keyword evidence="1" id="KW-1133">Transmembrane helix</keyword>
<keyword evidence="1" id="KW-0472">Membrane</keyword>
<dbReference type="EMBL" id="JBFNQN010000003">
    <property type="protein sequence ID" value="MEW9264127.1"/>
    <property type="molecule type" value="Genomic_DNA"/>
</dbReference>
<protein>
    <submittedName>
        <fullName evidence="2">Uncharacterized protein</fullName>
    </submittedName>
</protein>
<evidence type="ECO:0000256" key="1">
    <source>
        <dbReference type="SAM" id="Phobius"/>
    </source>
</evidence>
<evidence type="ECO:0000313" key="3">
    <source>
        <dbReference type="Proteomes" id="UP001555826"/>
    </source>
</evidence>
<feature type="transmembrane region" description="Helical" evidence="1">
    <location>
        <begin position="6"/>
        <end position="32"/>
    </location>
</feature>
<keyword evidence="3" id="KW-1185">Reference proteome</keyword>
<accession>A0ABV3P3D1</accession>
<proteinExistence type="predicted"/>
<evidence type="ECO:0000313" key="2">
    <source>
        <dbReference type="EMBL" id="MEW9264127.1"/>
    </source>
</evidence>
<sequence>MFREPGLGGLFALGVPLLLWAVGLAVTAYVVYRAVRVGVRDGIRSAREDRGPGPDPFR</sequence>
<dbReference type="Proteomes" id="UP001555826">
    <property type="component" value="Unassembled WGS sequence"/>
</dbReference>